<dbReference type="PANTHER" id="PTHR13136:SF11">
    <property type="entry name" value="TESTIS-EXPRESSED PROTEIN 30"/>
    <property type="match status" value="1"/>
</dbReference>
<sequence>MTQSYLITGPDDARVTLLMAHGAGGAMDSAAMTRAADAIGGAGLRVVRFEFGYMAERRSSGRRPPAPKAERLISEYLAAVDALGAPPRLIIGGKSMGGRVASMVADDLFRAGRIAGLFCLGYPFHPIGKPEQLRTAHLRHLSTSTLICQGTRDPFGTRDEVAGYRLAETIEIAWFEDGDHDLTPRKTISGFSAGDHLATMAARVAGWSSAL</sequence>
<dbReference type="Gene3D" id="3.40.50.1820">
    <property type="entry name" value="alpha/beta hydrolase"/>
    <property type="match status" value="1"/>
</dbReference>
<evidence type="ECO:0000313" key="3">
    <source>
        <dbReference type="Proteomes" id="UP000582090"/>
    </source>
</evidence>
<reference evidence="2 3" key="1">
    <citation type="submission" date="2020-08" db="EMBL/GenBank/DDBJ databases">
        <title>Genomic Encyclopedia of Type Strains, Phase IV (KMG-IV): sequencing the most valuable type-strain genomes for metagenomic binning, comparative biology and taxonomic classification.</title>
        <authorList>
            <person name="Goeker M."/>
        </authorList>
    </citation>
    <scope>NUCLEOTIDE SEQUENCE [LARGE SCALE GENOMIC DNA]</scope>
    <source>
        <strain evidence="2 3">DSM 26575</strain>
    </source>
</reference>
<keyword evidence="3" id="KW-1185">Reference proteome</keyword>
<dbReference type="AlphaFoldDB" id="A0A7W6GCR6"/>
<dbReference type="Pfam" id="PF20408">
    <property type="entry name" value="Abhydrolase_11"/>
    <property type="match status" value="1"/>
</dbReference>
<organism evidence="2 3">
    <name type="scientific">Rhizobium metallidurans</name>
    <dbReference type="NCBI Taxonomy" id="1265931"/>
    <lineage>
        <taxon>Bacteria</taxon>
        <taxon>Pseudomonadati</taxon>
        <taxon>Pseudomonadota</taxon>
        <taxon>Alphaproteobacteria</taxon>
        <taxon>Hyphomicrobiales</taxon>
        <taxon>Rhizobiaceae</taxon>
        <taxon>Rhizobium/Agrobacterium group</taxon>
        <taxon>Rhizobium</taxon>
    </lineage>
</organism>
<dbReference type="EMBL" id="JACIDW010000031">
    <property type="protein sequence ID" value="MBB3967088.1"/>
    <property type="molecule type" value="Genomic_DNA"/>
</dbReference>
<dbReference type="InterPro" id="IPR026555">
    <property type="entry name" value="NSL3/Tex30"/>
</dbReference>
<proteinExistence type="predicted"/>
<gene>
    <name evidence="2" type="ORF">GGQ67_004782</name>
</gene>
<comment type="caution">
    <text evidence="2">The sequence shown here is derived from an EMBL/GenBank/DDBJ whole genome shotgun (WGS) entry which is preliminary data.</text>
</comment>
<feature type="domain" description="KANL3/Tex30 alpha/beta hydrolase-like" evidence="1">
    <location>
        <begin position="14"/>
        <end position="207"/>
    </location>
</feature>
<evidence type="ECO:0000259" key="1">
    <source>
        <dbReference type="Pfam" id="PF20408"/>
    </source>
</evidence>
<dbReference type="SUPFAM" id="SSF53474">
    <property type="entry name" value="alpha/beta-Hydrolases"/>
    <property type="match status" value="1"/>
</dbReference>
<protein>
    <recommendedName>
        <fullName evidence="1">KANL3/Tex30 alpha/beta hydrolase-like domain-containing protein</fullName>
    </recommendedName>
</protein>
<name>A0A7W6GCR6_9HYPH</name>
<dbReference type="RefSeq" id="WP_183902518.1">
    <property type="nucleotide sequence ID" value="NZ_JACIDW010000031.1"/>
</dbReference>
<accession>A0A7W6GCR6</accession>
<dbReference type="Proteomes" id="UP000582090">
    <property type="component" value="Unassembled WGS sequence"/>
</dbReference>
<dbReference type="PANTHER" id="PTHR13136">
    <property type="entry name" value="TESTIS DEVELOPMENT PROTEIN PRTD"/>
    <property type="match status" value="1"/>
</dbReference>
<dbReference type="InterPro" id="IPR046879">
    <property type="entry name" value="KANL3/Tex30_Abhydrolase"/>
</dbReference>
<evidence type="ECO:0000313" key="2">
    <source>
        <dbReference type="EMBL" id="MBB3967088.1"/>
    </source>
</evidence>
<dbReference type="InterPro" id="IPR029058">
    <property type="entry name" value="AB_hydrolase_fold"/>
</dbReference>